<sequence length="70" mass="7259">NAPTAASVYSLHLASETAFTWPTASTAPFTPNFGPYGYELGSAVTSSVSLVSSGGTVTVNYVCQIARKKQ</sequence>
<name>X0SU35_9ZZZZ</name>
<evidence type="ECO:0000313" key="1">
    <source>
        <dbReference type="EMBL" id="GAF78656.1"/>
    </source>
</evidence>
<dbReference type="AlphaFoldDB" id="X0SU35"/>
<proteinExistence type="predicted"/>
<accession>X0SU35</accession>
<gene>
    <name evidence="1" type="ORF">S01H1_06109</name>
</gene>
<reference evidence="1" key="1">
    <citation type="journal article" date="2014" name="Front. Microbiol.">
        <title>High frequency of phylogenetically diverse reductive dehalogenase-homologous genes in deep subseafloor sedimentary metagenomes.</title>
        <authorList>
            <person name="Kawai M."/>
            <person name="Futagami T."/>
            <person name="Toyoda A."/>
            <person name="Takaki Y."/>
            <person name="Nishi S."/>
            <person name="Hori S."/>
            <person name="Arai W."/>
            <person name="Tsubouchi T."/>
            <person name="Morono Y."/>
            <person name="Uchiyama I."/>
            <person name="Ito T."/>
            <person name="Fujiyama A."/>
            <person name="Inagaki F."/>
            <person name="Takami H."/>
        </authorList>
    </citation>
    <scope>NUCLEOTIDE SEQUENCE</scope>
    <source>
        <strain evidence="1">Expedition CK06-06</strain>
    </source>
</reference>
<feature type="non-terminal residue" evidence="1">
    <location>
        <position position="1"/>
    </location>
</feature>
<organism evidence="1">
    <name type="scientific">marine sediment metagenome</name>
    <dbReference type="NCBI Taxonomy" id="412755"/>
    <lineage>
        <taxon>unclassified sequences</taxon>
        <taxon>metagenomes</taxon>
        <taxon>ecological metagenomes</taxon>
    </lineage>
</organism>
<comment type="caution">
    <text evidence="1">The sequence shown here is derived from an EMBL/GenBank/DDBJ whole genome shotgun (WGS) entry which is preliminary data.</text>
</comment>
<dbReference type="EMBL" id="BARS01003171">
    <property type="protein sequence ID" value="GAF78656.1"/>
    <property type="molecule type" value="Genomic_DNA"/>
</dbReference>
<protein>
    <submittedName>
        <fullName evidence="1">Uncharacterized protein</fullName>
    </submittedName>
</protein>